<sequence>MKLKFRQQEFQNDAVKSVIDLFKGQPRRDSSICVK</sequence>
<dbReference type="GO" id="GO:0004519">
    <property type="term" value="F:endonuclease activity"/>
    <property type="evidence" value="ECO:0007669"/>
    <property type="project" value="UniProtKB-KW"/>
</dbReference>
<dbReference type="Proteomes" id="UP001549112">
    <property type="component" value="Unassembled WGS sequence"/>
</dbReference>
<organism evidence="1 2">
    <name type="scientific">Bartonella japonica</name>
    <dbReference type="NCBI Taxonomy" id="357761"/>
    <lineage>
        <taxon>Bacteria</taxon>
        <taxon>Pseudomonadati</taxon>
        <taxon>Pseudomonadota</taxon>
        <taxon>Alphaproteobacteria</taxon>
        <taxon>Hyphomicrobiales</taxon>
        <taxon>Bartonellaceae</taxon>
        <taxon>Bartonella</taxon>
    </lineage>
</organism>
<accession>A0ABV2FP34</accession>
<keyword evidence="1" id="KW-0378">Hydrolase</keyword>
<keyword evidence="1" id="KW-0540">Nuclease</keyword>
<protein>
    <submittedName>
        <fullName evidence="1">Restriction endonuclease</fullName>
    </submittedName>
</protein>
<keyword evidence="1" id="KW-0255">Endonuclease</keyword>
<evidence type="ECO:0000313" key="2">
    <source>
        <dbReference type="Proteomes" id="UP001549112"/>
    </source>
</evidence>
<gene>
    <name evidence="1" type="ORF">ABID39_001027</name>
</gene>
<name>A0ABV2FP34_9HYPH</name>
<comment type="caution">
    <text evidence="1">The sequence shown here is derived from an EMBL/GenBank/DDBJ whole genome shotgun (WGS) entry which is preliminary data.</text>
</comment>
<keyword evidence="2" id="KW-1185">Reference proteome</keyword>
<evidence type="ECO:0000313" key="1">
    <source>
        <dbReference type="EMBL" id="MET3560333.1"/>
    </source>
</evidence>
<dbReference type="EMBL" id="JBEPLT010000009">
    <property type="protein sequence ID" value="MET3560333.1"/>
    <property type="molecule type" value="Genomic_DNA"/>
</dbReference>
<proteinExistence type="predicted"/>
<reference evidence="1 2" key="1">
    <citation type="submission" date="2024-06" db="EMBL/GenBank/DDBJ databases">
        <title>Genomic Encyclopedia of Type Strains, Phase IV (KMG-IV): sequencing the most valuable type-strain genomes for metagenomic binning, comparative biology and taxonomic classification.</title>
        <authorList>
            <person name="Goeker M."/>
        </authorList>
    </citation>
    <scope>NUCLEOTIDE SEQUENCE [LARGE SCALE GENOMIC DNA]</scope>
    <source>
        <strain evidence="1 2">DSM 23650</strain>
    </source>
</reference>